<feature type="region of interest" description="Disordered" evidence="1">
    <location>
        <begin position="173"/>
        <end position="193"/>
    </location>
</feature>
<comment type="caution">
    <text evidence="2">The sequence shown here is derived from an EMBL/GenBank/DDBJ whole genome shotgun (WGS) entry which is preliminary data.</text>
</comment>
<proteinExistence type="predicted"/>
<sequence length="193" mass="20910">MPTLADIHQETRALCDMKFGFGVSFEFLQHAVDFEIQKVAQGSFLKNMPFPYSGLAVTAEIPSGSIKVRIAGGSTEFTVDAEIRIAIHIDGDRNAFLAEDVITYTNGKATVVPNPNGTRLQYSAGAHGKFTVTLGPNPANLDALLTQIGMVDSNGNPDVNQFNLLRNYEAAHRSGHLNSSDGRARKDRGSRCE</sequence>
<dbReference type="Proteomes" id="UP000673383">
    <property type="component" value="Unassembled WGS sequence"/>
</dbReference>
<name>A0A8I1YAD3_BRAEL</name>
<protein>
    <submittedName>
        <fullName evidence="2">Uncharacterized protein</fullName>
    </submittedName>
</protein>
<dbReference type="AlphaFoldDB" id="A0A8I1YAD3"/>
<evidence type="ECO:0000256" key="1">
    <source>
        <dbReference type="SAM" id="MobiDB-lite"/>
    </source>
</evidence>
<dbReference type="RefSeq" id="WP_172647180.1">
    <property type="nucleotide sequence ID" value="NZ_JAFICZ010000001.1"/>
</dbReference>
<evidence type="ECO:0000313" key="3">
    <source>
        <dbReference type="Proteomes" id="UP000673383"/>
    </source>
</evidence>
<feature type="compositionally biased region" description="Basic and acidic residues" evidence="1">
    <location>
        <begin position="182"/>
        <end position="193"/>
    </location>
</feature>
<organism evidence="2 3">
    <name type="scientific">Bradyrhizobium elkanii</name>
    <dbReference type="NCBI Taxonomy" id="29448"/>
    <lineage>
        <taxon>Bacteria</taxon>
        <taxon>Pseudomonadati</taxon>
        <taxon>Pseudomonadota</taxon>
        <taxon>Alphaproteobacteria</taxon>
        <taxon>Hyphomicrobiales</taxon>
        <taxon>Nitrobacteraceae</taxon>
        <taxon>Bradyrhizobium</taxon>
    </lineage>
</organism>
<accession>A0A8I1YAD3</accession>
<evidence type="ECO:0000313" key="2">
    <source>
        <dbReference type="EMBL" id="MBP1294899.1"/>
    </source>
</evidence>
<gene>
    <name evidence="2" type="ORF">JOH49_004652</name>
</gene>
<reference evidence="2" key="1">
    <citation type="submission" date="2021-02" db="EMBL/GenBank/DDBJ databases">
        <title>Genomic Encyclopedia of Type Strains, Phase IV (KMG-V): Genome sequencing to study the core and pangenomes of soil and plant-associated prokaryotes.</title>
        <authorList>
            <person name="Whitman W."/>
        </authorList>
    </citation>
    <scope>NUCLEOTIDE SEQUENCE</scope>
    <source>
        <strain evidence="2">USDA 406</strain>
    </source>
</reference>
<dbReference type="EMBL" id="JAFICZ010000001">
    <property type="protein sequence ID" value="MBP1294899.1"/>
    <property type="molecule type" value="Genomic_DNA"/>
</dbReference>